<protein>
    <submittedName>
        <fullName evidence="1">Uncharacterized protein</fullName>
    </submittedName>
</protein>
<dbReference type="Proteomes" id="UP001206206">
    <property type="component" value="Unassembled WGS sequence"/>
</dbReference>
<dbReference type="EMBL" id="JANFNH010000004">
    <property type="protein sequence ID" value="MCQ4041811.1"/>
    <property type="molecule type" value="Genomic_DNA"/>
</dbReference>
<organism evidence="1 2">
    <name type="scientific">Streptantibioticus rubrisoli</name>
    <dbReference type="NCBI Taxonomy" id="1387313"/>
    <lineage>
        <taxon>Bacteria</taxon>
        <taxon>Bacillati</taxon>
        <taxon>Actinomycetota</taxon>
        <taxon>Actinomycetes</taxon>
        <taxon>Kitasatosporales</taxon>
        <taxon>Streptomycetaceae</taxon>
        <taxon>Streptantibioticus</taxon>
    </lineage>
</organism>
<evidence type="ECO:0000313" key="2">
    <source>
        <dbReference type="Proteomes" id="UP001206206"/>
    </source>
</evidence>
<gene>
    <name evidence="1" type="ORF">NON19_07155</name>
</gene>
<keyword evidence="2" id="KW-1185">Reference proteome</keyword>
<evidence type="ECO:0000313" key="1">
    <source>
        <dbReference type="EMBL" id="MCQ4041811.1"/>
    </source>
</evidence>
<name>A0ABT1P8X0_9ACTN</name>
<sequence>MATEDWPQMGAVVLDTGTDRVGVVLGSNARTVSLRPAGGGEPWNVRRDAVRPASPLDELRARVAEVNARRGWGR</sequence>
<accession>A0ABT1P8X0</accession>
<comment type="caution">
    <text evidence="1">The sequence shown here is derived from an EMBL/GenBank/DDBJ whole genome shotgun (WGS) entry which is preliminary data.</text>
</comment>
<dbReference type="RefSeq" id="WP_255925808.1">
    <property type="nucleotide sequence ID" value="NZ_JANFNH010000004.1"/>
</dbReference>
<proteinExistence type="predicted"/>
<reference evidence="1 2" key="1">
    <citation type="submission" date="2022-06" db="EMBL/GenBank/DDBJ databases">
        <title>Draft genome sequence of type strain Streptomyces rubrisoli DSM 42083.</title>
        <authorList>
            <person name="Duangmal K."/>
            <person name="Klaysubun C."/>
        </authorList>
    </citation>
    <scope>NUCLEOTIDE SEQUENCE [LARGE SCALE GENOMIC DNA]</scope>
    <source>
        <strain evidence="1 2">DSM 42083</strain>
    </source>
</reference>